<evidence type="ECO:0000313" key="3">
    <source>
        <dbReference type="Proteomes" id="UP000190667"/>
    </source>
</evidence>
<keyword evidence="1" id="KW-1133">Transmembrane helix</keyword>
<dbReference type="Proteomes" id="UP000190667">
    <property type="component" value="Unassembled WGS sequence"/>
</dbReference>
<gene>
    <name evidence="2" type="ORF">BTJ39_06935</name>
</gene>
<dbReference type="EMBL" id="MRUL01000003">
    <property type="protein sequence ID" value="OON40804.1"/>
    <property type="molecule type" value="Genomic_DNA"/>
</dbReference>
<dbReference type="STRING" id="1926881.BTJ39_06935"/>
<feature type="transmembrane region" description="Helical" evidence="1">
    <location>
        <begin position="62"/>
        <end position="80"/>
    </location>
</feature>
<dbReference type="InterPro" id="IPR053170">
    <property type="entry name" value="Transcription_regulator"/>
</dbReference>
<proteinExistence type="predicted"/>
<keyword evidence="1" id="KW-0472">Membrane</keyword>
<keyword evidence="1" id="KW-0812">Transmembrane</keyword>
<sequence>MDSVSQLVLGASVSMAVAGRKIPLWQAAVVGAVCGTLPDLDVFIDHGDAIRNMTLHRTNSHSLFWLTLFSPLIAGLITLCKHQPSLFGRWWLAVWLVLITHPLLDVFTVYGTQLGLPFTDRPFAIGSIFIIDPLFTLPLLVGGICALWLRGRAGIRSNALGLTLGCLYLAWSVAAQSWVREHVSQQLAAAGEKPAPLLVTPTPLNTLQWRLLRMQGNQYSEAYFSLLHPHKAIEFKSYPRDMALFSRLQGNWHVDRVAWFSHGFFSMKKLNGRVYITDLRMGEEPHYSFTFDLGPEPLHNSTVVPSRLPFNRPPLAKAWRKLITRF</sequence>
<feature type="transmembrane region" description="Helical" evidence="1">
    <location>
        <begin position="160"/>
        <end position="179"/>
    </location>
</feature>
<dbReference type="PANTHER" id="PTHR40031">
    <property type="entry name" value="HYPOTHETICAL MEMBRANE SPANNING PROTEIN"/>
    <property type="match status" value="1"/>
</dbReference>
<comment type="caution">
    <text evidence="2">The sequence shown here is derived from an EMBL/GenBank/DDBJ whole genome shotgun (WGS) entry which is preliminary data.</text>
</comment>
<dbReference type="GO" id="GO:0016787">
    <property type="term" value="F:hydrolase activity"/>
    <property type="evidence" value="ECO:0007669"/>
    <property type="project" value="UniProtKB-KW"/>
</dbReference>
<evidence type="ECO:0000313" key="2">
    <source>
        <dbReference type="EMBL" id="OON40804.1"/>
    </source>
</evidence>
<keyword evidence="3" id="KW-1185">Reference proteome</keyword>
<name>A0A1S8YP17_9GAMM</name>
<organism evidence="2 3">
    <name type="scientific">Izhakiella australiensis</name>
    <dbReference type="NCBI Taxonomy" id="1926881"/>
    <lineage>
        <taxon>Bacteria</taxon>
        <taxon>Pseudomonadati</taxon>
        <taxon>Pseudomonadota</taxon>
        <taxon>Gammaproteobacteria</taxon>
        <taxon>Enterobacterales</taxon>
        <taxon>Erwiniaceae</taxon>
        <taxon>Izhakiella</taxon>
    </lineage>
</organism>
<evidence type="ECO:0000256" key="1">
    <source>
        <dbReference type="SAM" id="Phobius"/>
    </source>
</evidence>
<reference evidence="2 3" key="1">
    <citation type="submission" date="2016-12" db="EMBL/GenBank/DDBJ databases">
        <title>Izhakiella australiana sp. nov. of genus Izhakiella isolated from Australian desert.</title>
        <authorList>
            <person name="Ji M."/>
        </authorList>
    </citation>
    <scope>NUCLEOTIDE SEQUENCE [LARGE SCALE GENOMIC DNA]</scope>
    <source>
        <strain evidence="2 3">D4N98</strain>
    </source>
</reference>
<dbReference type="Pfam" id="PF04307">
    <property type="entry name" value="YdjM"/>
    <property type="match status" value="1"/>
</dbReference>
<dbReference type="InterPro" id="IPR007404">
    <property type="entry name" value="YdjM-like"/>
</dbReference>
<dbReference type="AlphaFoldDB" id="A0A1S8YP17"/>
<dbReference type="PANTHER" id="PTHR40031:SF1">
    <property type="entry name" value="MEMBRANE-BOUND METAL-DEPENDENT HYDROLASE"/>
    <property type="match status" value="1"/>
</dbReference>
<accession>A0A1S8YP17</accession>
<protein>
    <submittedName>
        <fullName evidence="2">Hydrolase</fullName>
    </submittedName>
</protein>
<feature type="transmembrane region" description="Helical" evidence="1">
    <location>
        <begin position="92"/>
        <end position="111"/>
    </location>
</feature>
<feature type="transmembrane region" description="Helical" evidence="1">
    <location>
        <begin position="123"/>
        <end position="148"/>
    </location>
</feature>
<keyword evidence="2" id="KW-0378">Hydrolase</keyword>
<dbReference type="OrthoDB" id="9781927at2"/>
<dbReference type="RefSeq" id="WP_078001940.1">
    <property type="nucleotide sequence ID" value="NZ_MRUL01000003.1"/>
</dbReference>